<dbReference type="EMBL" id="BA000059">
    <property type="protein sequence ID" value="BAO05088.1"/>
    <property type="molecule type" value="Genomic_DNA"/>
</dbReference>
<organism evidence="2">
    <name type="scientific">Clostridium botulinum B str. Osaka05</name>
    <dbReference type="NCBI Taxonomy" id="1407017"/>
    <lineage>
        <taxon>Bacteria</taxon>
        <taxon>Bacillati</taxon>
        <taxon>Bacillota</taxon>
        <taxon>Clostridia</taxon>
        <taxon>Eubacteriales</taxon>
        <taxon>Clostridiaceae</taxon>
        <taxon>Clostridium</taxon>
    </lineage>
</organism>
<keyword evidence="1" id="KW-0812">Transmembrane</keyword>
<keyword evidence="1" id="KW-0472">Membrane</keyword>
<reference evidence="2" key="1">
    <citation type="submission" date="2013-10" db="EMBL/GenBank/DDBJ databases">
        <title>Draft genome sequence of Clostridium botulinum type B strain Osaka05.</title>
        <authorList>
            <person name="Sakaguchi Y."/>
            <person name="Hosomi K."/>
            <person name="Uchiyama J."/>
            <person name="Ogura Y."/>
            <person name="Sakaguchi M."/>
            <person name="Kohda T."/>
            <person name="Mukamoto M."/>
            <person name="Misawa N."/>
            <person name="Matsuzaki S."/>
            <person name="Hayashi T."/>
            <person name="Kozaki S."/>
        </authorList>
    </citation>
    <scope>NUCLEOTIDE SEQUENCE</scope>
    <source>
        <strain evidence="2">Osaka05</strain>
    </source>
</reference>
<keyword evidence="1" id="KW-1133">Transmembrane helix</keyword>
<dbReference type="HOGENOM" id="CLU_2933052_0_0_9"/>
<dbReference type="Proteomes" id="UP000054164">
    <property type="component" value="Unassembled WGS sequence"/>
</dbReference>
<evidence type="ECO:0000313" key="2">
    <source>
        <dbReference type="EMBL" id="BAO05088.1"/>
    </source>
</evidence>
<feature type="transmembrane region" description="Helical" evidence="1">
    <location>
        <begin position="6"/>
        <end position="23"/>
    </location>
</feature>
<evidence type="ECO:0000256" key="1">
    <source>
        <dbReference type="SAM" id="Phobius"/>
    </source>
</evidence>
<accession>A0A060N917</accession>
<name>A0A060N917_CLOBO</name>
<dbReference type="AlphaFoldDB" id="A0A060N917"/>
<feature type="transmembrane region" description="Helical" evidence="1">
    <location>
        <begin position="35"/>
        <end position="58"/>
    </location>
</feature>
<sequence length="60" mass="6839">MVNYIYVTLPISIITVVAMAMTLTKKTKKGEQEIYNLLLIGETMLALGSIMMSLYLYYEL</sequence>
<proteinExistence type="predicted"/>
<gene>
    <name evidence="2" type="ORF">CBO05P2_063</name>
</gene>
<protein>
    <submittedName>
        <fullName evidence="2">Uncharacterized protein</fullName>
    </submittedName>
</protein>